<dbReference type="AlphaFoldDB" id="A0AAN4UBC5"/>
<dbReference type="RefSeq" id="WP_202583814.1">
    <property type="nucleotide sequence ID" value="NZ_BKBO01000013.1"/>
</dbReference>
<reference evidence="3" key="2">
    <citation type="journal article" date="2020" name="Int. Dairy J.">
        <title>Lactic acid bacterial diversity in Brie cheese focusing on salt concentration and pH of isolation medium and characterisation of halophilic and alkaliphilic lactic acid bacterial isolates.</title>
        <authorList>
            <person name="Unno R."/>
            <person name="Matsutani M."/>
            <person name="Suzuki T."/>
            <person name="Kodama K."/>
            <person name="Matsushita H."/>
            <person name="Yamasato K."/>
            <person name="Koizumi Y."/>
            <person name="Ishikawa M."/>
        </authorList>
    </citation>
    <scope>NUCLEOTIDE SEQUENCE</scope>
    <source>
        <strain evidence="3">7C1</strain>
        <strain evidence="2">8C4</strain>
    </source>
</reference>
<evidence type="ECO:0000256" key="1">
    <source>
        <dbReference type="SAM" id="SignalP"/>
    </source>
</evidence>
<dbReference type="EMBL" id="BKBO01000013">
    <property type="protein sequence ID" value="GEQ49187.1"/>
    <property type="molecule type" value="Genomic_DNA"/>
</dbReference>
<keyword evidence="5" id="KW-1185">Reference proteome</keyword>
<dbReference type="Proteomes" id="UP000886607">
    <property type="component" value="Unassembled WGS sequence"/>
</dbReference>
<reference evidence="3" key="1">
    <citation type="submission" date="2019-08" db="EMBL/GenBank/DDBJ databases">
        <authorList>
            <person name="Ishikawa M."/>
            <person name="Suzuki T."/>
            <person name="Matsutani M."/>
        </authorList>
    </citation>
    <scope>NUCLEOTIDE SEQUENCE</scope>
    <source>
        <strain evidence="3">7C1</strain>
        <strain evidence="2">8C4</strain>
    </source>
</reference>
<dbReference type="PROSITE" id="PS51257">
    <property type="entry name" value="PROKAR_LIPOPROTEIN"/>
    <property type="match status" value="1"/>
</dbReference>
<evidence type="ECO:0000313" key="4">
    <source>
        <dbReference type="Proteomes" id="UP000886597"/>
    </source>
</evidence>
<sequence length="364" mass="40983">MKKVIKGTLVVLLVTVLTGCSNLGAEDLAEYVDVDFSGMDTKGTADYSIDEDALLKDVYDVDIESEFPDEETLQEIENLEDSMKVNIDKTDNLSNGDNIKVTANVNEDKIEKVKSGEKEFEVKGLSKPKTLTSEDVEKNLVVNFTGVSGQGEVQADNTFDEPLDSLDFTFENDGKLKNDDQAEIVLSKEDKQQLIDMGYLTEKDFAPAFKVEGLDKVAEQAQDIANLDDIKRMIEEEAKRTYKDKDTEFSFGSKYEINQEKWLYRPFPEDNSEDEDDFGWTMGEESTDSGNLLSIYSIKEYSGGDKKELKEEVTAVIGYSDILLDEDNKANVSELTEIHDEKDDSYSLKSVIQLYEGEGYQEVK</sequence>
<accession>A0AAN4UBC5</accession>
<proteinExistence type="predicted"/>
<feature type="chain" id="PRO_5042996351" description="DUF5105 domain-containing protein" evidence="1">
    <location>
        <begin position="26"/>
        <end position="364"/>
    </location>
</feature>
<organism evidence="3 4">
    <name type="scientific">Tetragenococcus koreensis</name>
    <dbReference type="NCBI Taxonomy" id="290335"/>
    <lineage>
        <taxon>Bacteria</taxon>
        <taxon>Bacillati</taxon>
        <taxon>Bacillota</taxon>
        <taxon>Bacilli</taxon>
        <taxon>Lactobacillales</taxon>
        <taxon>Enterococcaceae</taxon>
        <taxon>Tetragenococcus</taxon>
    </lineage>
</organism>
<protein>
    <recommendedName>
        <fullName evidence="6">DUF5105 domain-containing protein</fullName>
    </recommendedName>
</protein>
<keyword evidence="1" id="KW-0732">Signal</keyword>
<evidence type="ECO:0008006" key="6">
    <source>
        <dbReference type="Google" id="ProtNLM"/>
    </source>
</evidence>
<dbReference type="EMBL" id="BKBQ01000015">
    <property type="protein sequence ID" value="GEQ54328.1"/>
    <property type="molecule type" value="Genomic_DNA"/>
</dbReference>
<dbReference type="Proteomes" id="UP000886597">
    <property type="component" value="Unassembled WGS sequence"/>
</dbReference>
<evidence type="ECO:0000313" key="3">
    <source>
        <dbReference type="EMBL" id="GEQ54328.1"/>
    </source>
</evidence>
<feature type="signal peptide" evidence="1">
    <location>
        <begin position="1"/>
        <end position="25"/>
    </location>
</feature>
<evidence type="ECO:0000313" key="5">
    <source>
        <dbReference type="Proteomes" id="UP000886607"/>
    </source>
</evidence>
<gene>
    <name evidence="2" type="ORF">TK11N_10390</name>
    <name evidence="3" type="ORF">TK2N_11720</name>
</gene>
<name>A0AAN4UBC5_9ENTE</name>
<evidence type="ECO:0000313" key="2">
    <source>
        <dbReference type="EMBL" id="GEQ49187.1"/>
    </source>
</evidence>
<comment type="caution">
    <text evidence="3">The sequence shown here is derived from an EMBL/GenBank/DDBJ whole genome shotgun (WGS) entry which is preliminary data.</text>
</comment>